<accession>A0A450ZDZ3</accession>
<dbReference type="InterPro" id="IPR038375">
    <property type="entry name" value="NDUFAF7_sf"/>
</dbReference>
<organism evidence="3">
    <name type="scientific">Candidatus Kentrum sp. TUN</name>
    <dbReference type="NCBI Taxonomy" id="2126343"/>
    <lineage>
        <taxon>Bacteria</taxon>
        <taxon>Pseudomonadati</taxon>
        <taxon>Pseudomonadota</taxon>
        <taxon>Gammaproteobacteria</taxon>
        <taxon>Candidatus Kentrum</taxon>
    </lineage>
</organism>
<keyword evidence="2 3" id="KW-0808">Transferase</keyword>
<keyword evidence="1 3" id="KW-0489">Methyltransferase</keyword>
<dbReference type="EMBL" id="CAADFX010000013">
    <property type="protein sequence ID" value="VFK51994.1"/>
    <property type="molecule type" value="Genomic_DNA"/>
</dbReference>
<evidence type="ECO:0000256" key="1">
    <source>
        <dbReference type="ARBA" id="ARBA00022603"/>
    </source>
</evidence>
<dbReference type="Gene3D" id="3.40.50.12710">
    <property type="match status" value="1"/>
</dbReference>
<dbReference type="PANTHER" id="PTHR12049">
    <property type="entry name" value="PROTEIN ARGININE METHYLTRANSFERASE NDUFAF7, MITOCHONDRIAL"/>
    <property type="match status" value="1"/>
</dbReference>
<gene>
    <name evidence="3" type="ORF">BECKTUN1418D_GA0071000_101330</name>
</gene>
<sequence>MKPSATGESLSGSIPLEPSESALERSHALAALIRAEIKAARQSAIPFQRFMELALYTAALGYYQSDAPKFGEAGDFITAPEISSLFSRCVARQAQQVLAELGQGDILEVGAGSGTMAVDLLQALQDTGHLPTKYLILEQSPALRHLQQATIKTRAPSLFSRFEWLDNLPASGFQGVILANELLDAMPTSRFFIQDGAVWEWMVGWAEEQFAWQLAPARAGVEQAVRHIEKSLGESLPDKYSSEVHPAQAAWIGEIARRMDAGLLLLLDYGYPRAEYYHPKRYSGTLKCHYRHWLHDNPLFLPGLQDISVHVDFSTIAEAGIAETLQLAGFTTQRDFLIAMGLLEMCAQIDPMSIEYMTLAQEIKRLVLPGEMGDMVKVMGLVRGLRRQPQGFSGIDLRGRL</sequence>
<dbReference type="GO" id="GO:0035243">
    <property type="term" value="F:protein-arginine omega-N symmetric methyltransferase activity"/>
    <property type="evidence" value="ECO:0007669"/>
    <property type="project" value="TreeGrafter"/>
</dbReference>
<dbReference type="SUPFAM" id="SSF53335">
    <property type="entry name" value="S-adenosyl-L-methionine-dependent methyltransferases"/>
    <property type="match status" value="1"/>
</dbReference>
<proteinExistence type="predicted"/>
<dbReference type="InterPro" id="IPR003788">
    <property type="entry name" value="NDUFAF7"/>
</dbReference>
<name>A0A450ZDZ3_9GAMM</name>
<evidence type="ECO:0000256" key="2">
    <source>
        <dbReference type="ARBA" id="ARBA00022679"/>
    </source>
</evidence>
<evidence type="ECO:0000313" key="3">
    <source>
        <dbReference type="EMBL" id="VFK51994.1"/>
    </source>
</evidence>
<dbReference type="GO" id="GO:0032259">
    <property type="term" value="P:methylation"/>
    <property type="evidence" value="ECO:0007669"/>
    <property type="project" value="UniProtKB-KW"/>
</dbReference>
<dbReference type="AlphaFoldDB" id="A0A450ZDZ3"/>
<dbReference type="InterPro" id="IPR029063">
    <property type="entry name" value="SAM-dependent_MTases_sf"/>
</dbReference>
<protein>
    <submittedName>
        <fullName evidence="3">SAM-dependent methyltransferase, MidA family</fullName>
    </submittedName>
</protein>
<dbReference type="Pfam" id="PF02636">
    <property type="entry name" value="Methyltransf_28"/>
    <property type="match status" value="1"/>
</dbReference>
<reference evidence="3" key="1">
    <citation type="submission" date="2019-02" db="EMBL/GenBank/DDBJ databases">
        <authorList>
            <person name="Gruber-Vodicka R. H."/>
            <person name="Seah K. B. B."/>
        </authorList>
    </citation>
    <scope>NUCLEOTIDE SEQUENCE</scope>
    <source>
        <strain evidence="3">BECK_BY1</strain>
    </source>
</reference>
<dbReference type="PANTHER" id="PTHR12049:SF7">
    <property type="entry name" value="PROTEIN ARGININE METHYLTRANSFERASE NDUFAF7, MITOCHONDRIAL"/>
    <property type="match status" value="1"/>
</dbReference>